<gene>
    <name evidence="1" type="ORF">DQL93_04895</name>
</gene>
<evidence type="ECO:0000313" key="1">
    <source>
        <dbReference type="EMBL" id="AZA15956.1"/>
    </source>
</evidence>
<dbReference type="EMBL" id="CP031023">
    <property type="protein sequence ID" value="AZA15956.1"/>
    <property type="molecule type" value="Genomic_DNA"/>
</dbReference>
<name>A0A3G6JE64_LACDL</name>
<proteinExistence type="predicted"/>
<protein>
    <submittedName>
        <fullName evidence="1">Uncharacterized protein</fullName>
    </submittedName>
</protein>
<sequence>MLSDNKHYPLLEKLDDEEGEWWESYTCAITEDDDWEMEDAAVLAIAYLVESGYLTYEEVTKATQALAWCSEWDIGKTTFIERVMKDASAVRAKGAD</sequence>
<accession>A0A3G6JE64</accession>
<organism evidence="1">
    <name type="scientific">Lactobacillus delbrueckii subsp. lactis</name>
    <dbReference type="NCBI Taxonomy" id="29397"/>
    <lineage>
        <taxon>Bacteria</taxon>
        <taxon>Bacillati</taxon>
        <taxon>Bacillota</taxon>
        <taxon>Bacilli</taxon>
        <taxon>Lactobacillales</taxon>
        <taxon>Lactobacillaceae</taxon>
        <taxon>Lactobacillus</taxon>
    </lineage>
</organism>
<reference evidence="1" key="1">
    <citation type="submission" date="2018-07" db="EMBL/GenBank/DDBJ databases">
        <authorList>
            <person name="Somerville V."/>
        </authorList>
    </citation>
    <scope>NUCLEOTIDE SEQUENCE</scope>
    <source>
        <strain evidence="1">NWC_2_2</strain>
    </source>
</reference>
<dbReference type="AlphaFoldDB" id="A0A3G6JE64"/>
<dbReference type="RefSeq" id="WP_016057836.1">
    <property type="nucleotide sequence ID" value="NZ_JAGJAG010000001.1"/>
</dbReference>